<reference evidence="3" key="1">
    <citation type="journal article" date="2019" name="Int. J. Syst. Evol. Microbiol.">
        <title>The Global Catalogue of Microorganisms (GCM) 10K type strain sequencing project: providing services to taxonomists for standard genome sequencing and annotation.</title>
        <authorList>
            <consortium name="The Broad Institute Genomics Platform"/>
            <consortium name="The Broad Institute Genome Sequencing Center for Infectious Disease"/>
            <person name="Wu L."/>
            <person name="Ma J."/>
        </authorList>
    </citation>
    <scope>NUCLEOTIDE SEQUENCE [LARGE SCALE GENOMIC DNA]</scope>
    <source>
        <strain evidence="3">JCM 9918</strain>
    </source>
</reference>
<evidence type="ECO:0000313" key="2">
    <source>
        <dbReference type="EMBL" id="MFC5812611.1"/>
    </source>
</evidence>
<organism evidence="2 3">
    <name type="scientific">Streptomyces heilongjiangensis</name>
    <dbReference type="NCBI Taxonomy" id="945052"/>
    <lineage>
        <taxon>Bacteria</taxon>
        <taxon>Bacillati</taxon>
        <taxon>Actinomycetota</taxon>
        <taxon>Actinomycetes</taxon>
        <taxon>Kitasatosporales</taxon>
        <taxon>Streptomycetaceae</taxon>
        <taxon>Streptomyces</taxon>
    </lineage>
</organism>
<dbReference type="RefSeq" id="WP_380969474.1">
    <property type="nucleotide sequence ID" value="NZ_JBHSNZ010000038.1"/>
</dbReference>
<feature type="transmembrane region" description="Helical" evidence="1">
    <location>
        <begin position="29"/>
        <end position="50"/>
    </location>
</feature>
<dbReference type="Proteomes" id="UP001596112">
    <property type="component" value="Unassembled WGS sequence"/>
</dbReference>
<evidence type="ECO:0000313" key="3">
    <source>
        <dbReference type="Proteomes" id="UP001596112"/>
    </source>
</evidence>
<dbReference type="EMBL" id="JBHSNZ010000038">
    <property type="protein sequence ID" value="MFC5812611.1"/>
    <property type="molecule type" value="Genomic_DNA"/>
</dbReference>
<sequence length="62" mass="6541">MRDRAVSLILTGNASVWLAALIARPSLDLALTCLSAYGAALAFLALVLAARRETRQGKKPSS</sequence>
<keyword evidence="1" id="KW-0812">Transmembrane</keyword>
<evidence type="ECO:0000256" key="1">
    <source>
        <dbReference type="SAM" id="Phobius"/>
    </source>
</evidence>
<keyword evidence="1" id="KW-1133">Transmembrane helix</keyword>
<protein>
    <submittedName>
        <fullName evidence="2">Uncharacterized protein</fullName>
    </submittedName>
</protein>
<keyword evidence="3" id="KW-1185">Reference proteome</keyword>
<accession>A0ABW1BHF9</accession>
<name>A0ABW1BHF9_9ACTN</name>
<keyword evidence="1" id="KW-0472">Membrane</keyword>
<proteinExistence type="predicted"/>
<feature type="transmembrane region" description="Helical" evidence="1">
    <location>
        <begin position="5"/>
        <end position="23"/>
    </location>
</feature>
<gene>
    <name evidence="2" type="ORF">ACFQGO_34765</name>
</gene>
<comment type="caution">
    <text evidence="2">The sequence shown here is derived from an EMBL/GenBank/DDBJ whole genome shotgun (WGS) entry which is preliminary data.</text>
</comment>